<dbReference type="Pfam" id="PF20471">
    <property type="entry name" value="DUF6716"/>
    <property type="match status" value="1"/>
</dbReference>
<organism evidence="1 2">
    <name type="scientific">Roseibium marinum</name>
    <dbReference type="NCBI Taxonomy" id="281252"/>
    <lineage>
        <taxon>Bacteria</taxon>
        <taxon>Pseudomonadati</taxon>
        <taxon>Pseudomonadota</taxon>
        <taxon>Alphaproteobacteria</taxon>
        <taxon>Hyphomicrobiales</taxon>
        <taxon>Stappiaceae</taxon>
        <taxon>Roseibium</taxon>
    </lineage>
</organism>
<accession>A0A2S3V358</accession>
<evidence type="ECO:0000313" key="2">
    <source>
        <dbReference type="Proteomes" id="UP000236959"/>
    </source>
</evidence>
<keyword evidence="2" id="KW-1185">Reference proteome</keyword>
<dbReference type="RefSeq" id="WP_103220935.1">
    <property type="nucleotide sequence ID" value="NZ_PPCN01000001.1"/>
</dbReference>
<gene>
    <name evidence="1" type="ORF">CLV41_101799</name>
</gene>
<dbReference type="EMBL" id="PPCN01000001">
    <property type="protein sequence ID" value="POF34345.1"/>
    <property type="molecule type" value="Genomic_DNA"/>
</dbReference>
<name>A0A2S3V358_9HYPH</name>
<proteinExistence type="predicted"/>
<sequence length="348" mass="39269">MRALLHFNDDSTLFFVSRVKRDLKDRGIECMTFYLAKRGKEGLVTQRQMQLFLPEGPDIVSSDFSARMLGAFDAFITCKPTKEIRQLVANRNYMKRDQRPCFVTFQPGLEFSPEKGIENRKNFDAIFVNRFADVATSRNKQTSRRPQFVSWGHPYFAPPSGYREDAGGPVYFFAQAISPRTFAARLHVLEALRAIALANPHRKVVIKLRHLPGENAEHVHKEDHSYPELLGHLETCPPNLLVSACSLEEALEKASVALTCTSTAAMDAISAGLPTLAYTDYVENYLDPMSGAMAELFSGSGIVSPLERFLDLETRRPDAEWIEENFRDPSLIYSELEKTVQVLKKGGR</sequence>
<dbReference type="Proteomes" id="UP000236959">
    <property type="component" value="Unassembled WGS sequence"/>
</dbReference>
<dbReference type="InterPro" id="IPR046561">
    <property type="entry name" value="DUF6716"/>
</dbReference>
<protein>
    <submittedName>
        <fullName evidence="1">Uncharacterized protein</fullName>
    </submittedName>
</protein>
<dbReference type="OrthoDB" id="7843021at2"/>
<evidence type="ECO:0000313" key="1">
    <source>
        <dbReference type="EMBL" id="POF34345.1"/>
    </source>
</evidence>
<dbReference type="AlphaFoldDB" id="A0A2S3V358"/>
<reference evidence="1 2" key="1">
    <citation type="submission" date="2018-01" db="EMBL/GenBank/DDBJ databases">
        <title>Genomic Encyclopedia of Archaeal and Bacterial Type Strains, Phase II (KMG-II): from individual species to whole genera.</title>
        <authorList>
            <person name="Goeker M."/>
        </authorList>
    </citation>
    <scope>NUCLEOTIDE SEQUENCE [LARGE SCALE GENOMIC DNA]</scope>
    <source>
        <strain evidence="1 2">DSM 17023</strain>
    </source>
</reference>
<comment type="caution">
    <text evidence="1">The sequence shown here is derived from an EMBL/GenBank/DDBJ whole genome shotgun (WGS) entry which is preliminary data.</text>
</comment>